<comment type="caution">
    <text evidence="2">The sequence shown here is derived from an EMBL/GenBank/DDBJ whole genome shotgun (WGS) entry which is preliminary data.</text>
</comment>
<dbReference type="RefSeq" id="WP_215759017.1">
    <property type="nucleotide sequence ID" value="NZ_JAHKBE010000005.1"/>
</dbReference>
<gene>
    <name evidence="2" type="ORF">AAAT34_02895</name>
</gene>
<dbReference type="Proteomes" id="UP001487296">
    <property type="component" value="Unassembled WGS sequence"/>
</dbReference>
<name>A0ABV1FNU0_9BACT</name>
<feature type="chain" id="PRO_5045335002" evidence="1">
    <location>
        <begin position="25"/>
        <end position="289"/>
    </location>
</feature>
<evidence type="ECO:0000313" key="2">
    <source>
        <dbReference type="EMBL" id="MEQ2486000.1"/>
    </source>
</evidence>
<evidence type="ECO:0000256" key="1">
    <source>
        <dbReference type="SAM" id="SignalP"/>
    </source>
</evidence>
<dbReference type="EMBL" id="JBBNFP010000006">
    <property type="protein sequence ID" value="MEQ2486000.1"/>
    <property type="molecule type" value="Genomic_DNA"/>
</dbReference>
<proteinExistence type="predicted"/>
<sequence length="289" mass="32847">MNKNILKKVALSCCLALVSTHVMAQKSVDQMSEAFNNFTTKLLKNKQVTLVVNDQYEGGYIHKYQFDAPISVLQKFDDTMLECSSASFQSFVKTAGTESGSKKEIRLAYDVGNKSTYVFPVEVDNNYNMQLMRDPKDESMRYAYMLTWAKRGDRAVGHVVKIYGKDPQAPSTNKKDTELNEKPKTALEFMQAFGTLRSIYLKQNDELRRDLEWNGKTWGRKQSDKLPLVTAVANKISSLCANYIHLLSNPDKLLVQRTLRDMQSSANDKYVGNIFATAADNMSFKRKKP</sequence>
<protein>
    <submittedName>
        <fullName evidence="2">Uncharacterized protein</fullName>
    </submittedName>
</protein>
<organism evidence="2 3">
    <name type="scientific">Hallella faecis</name>
    <dbReference type="NCBI Taxonomy" id="2841596"/>
    <lineage>
        <taxon>Bacteria</taxon>
        <taxon>Pseudomonadati</taxon>
        <taxon>Bacteroidota</taxon>
        <taxon>Bacteroidia</taxon>
        <taxon>Bacteroidales</taxon>
        <taxon>Prevotellaceae</taxon>
        <taxon>Hallella</taxon>
    </lineage>
</organism>
<accession>A0ABV1FNU0</accession>
<keyword evidence="1" id="KW-0732">Signal</keyword>
<feature type="signal peptide" evidence="1">
    <location>
        <begin position="1"/>
        <end position="24"/>
    </location>
</feature>
<evidence type="ECO:0000313" key="3">
    <source>
        <dbReference type="Proteomes" id="UP001487296"/>
    </source>
</evidence>
<keyword evidence="3" id="KW-1185">Reference proteome</keyword>
<reference evidence="2 3" key="1">
    <citation type="submission" date="2024-04" db="EMBL/GenBank/DDBJ databases">
        <title>Human intestinal bacterial collection.</title>
        <authorList>
            <person name="Pauvert C."/>
            <person name="Hitch T.C.A."/>
            <person name="Clavel T."/>
        </authorList>
    </citation>
    <scope>NUCLEOTIDE SEQUENCE [LARGE SCALE GENOMIC DNA]</scope>
    <source>
        <strain evidence="2 3">CLA-AA-H145</strain>
    </source>
</reference>